<reference evidence="2" key="1">
    <citation type="journal article" date="2022" name="Mol. Ecol. Resour.">
        <title>The genomes of chicory, endive, great burdock and yacon provide insights into Asteraceae palaeo-polyploidization history and plant inulin production.</title>
        <authorList>
            <person name="Fan W."/>
            <person name="Wang S."/>
            <person name="Wang H."/>
            <person name="Wang A."/>
            <person name="Jiang F."/>
            <person name="Liu H."/>
            <person name="Zhao H."/>
            <person name="Xu D."/>
            <person name="Zhang Y."/>
        </authorList>
    </citation>
    <scope>NUCLEOTIDE SEQUENCE [LARGE SCALE GENOMIC DNA]</scope>
    <source>
        <strain evidence="2">cv. Yunnan</strain>
    </source>
</reference>
<name>A0ACB9AVV3_9ASTR</name>
<evidence type="ECO:0000313" key="2">
    <source>
        <dbReference type="Proteomes" id="UP001056120"/>
    </source>
</evidence>
<sequence>MSHNPNKTLIFTYGTLKRGFANHPLMEDLISHNDAVFIGSYVTDLQLPLVKGPYGVPFLLNLPGSGRHRVRGELYSVSDSGIGRLDELEGIACGHYERLPITLRSEDNGMTEAEAYYGHRSFAEEMWRKNGEAGFDAYTEELAKGYVRRDLRPKDLSFRDAIRLFCVQEV</sequence>
<accession>A0ACB9AVV3</accession>
<dbReference type="Proteomes" id="UP001056120">
    <property type="component" value="Linkage Group LG24"/>
</dbReference>
<reference evidence="1 2" key="2">
    <citation type="journal article" date="2022" name="Mol. Ecol. Resour.">
        <title>The genomes of chicory, endive, great burdock and yacon provide insights into Asteraceae paleo-polyploidization history and plant inulin production.</title>
        <authorList>
            <person name="Fan W."/>
            <person name="Wang S."/>
            <person name="Wang H."/>
            <person name="Wang A."/>
            <person name="Jiang F."/>
            <person name="Liu H."/>
            <person name="Zhao H."/>
            <person name="Xu D."/>
            <person name="Zhang Y."/>
        </authorList>
    </citation>
    <scope>NUCLEOTIDE SEQUENCE [LARGE SCALE GENOMIC DNA]</scope>
    <source>
        <strain evidence="2">cv. Yunnan</strain>
        <tissue evidence="1">Leaves</tissue>
    </source>
</reference>
<keyword evidence="2" id="KW-1185">Reference proteome</keyword>
<protein>
    <submittedName>
        <fullName evidence="1">Uncharacterized protein</fullName>
    </submittedName>
</protein>
<organism evidence="1 2">
    <name type="scientific">Smallanthus sonchifolius</name>
    <dbReference type="NCBI Taxonomy" id="185202"/>
    <lineage>
        <taxon>Eukaryota</taxon>
        <taxon>Viridiplantae</taxon>
        <taxon>Streptophyta</taxon>
        <taxon>Embryophyta</taxon>
        <taxon>Tracheophyta</taxon>
        <taxon>Spermatophyta</taxon>
        <taxon>Magnoliopsida</taxon>
        <taxon>eudicotyledons</taxon>
        <taxon>Gunneridae</taxon>
        <taxon>Pentapetalae</taxon>
        <taxon>asterids</taxon>
        <taxon>campanulids</taxon>
        <taxon>Asterales</taxon>
        <taxon>Asteraceae</taxon>
        <taxon>Asteroideae</taxon>
        <taxon>Heliantheae alliance</taxon>
        <taxon>Millerieae</taxon>
        <taxon>Smallanthus</taxon>
    </lineage>
</organism>
<dbReference type="EMBL" id="CM042041">
    <property type="protein sequence ID" value="KAI3713606.1"/>
    <property type="molecule type" value="Genomic_DNA"/>
</dbReference>
<comment type="caution">
    <text evidence="1">The sequence shown here is derived from an EMBL/GenBank/DDBJ whole genome shotgun (WGS) entry which is preliminary data.</text>
</comment>
<proteinExistence type="predicted"/>
<evidence type="ECO:0000313" key="1">
    <source>
        <dbReference type="EMBL" id="KAI3713606.1"/>
    </source>
</evidence>
<gene>
    <name evidence="1" type="ORF">L1987_72188</name>
</gene>